<dbReference type="GO" id="GO:0009654">
    <property type="term" value="C:photosystem II oxygen evolving complex"/>
    <property type="evidence" value="ECO:0007669"/>
    <property type="project" value="InterPro"/>
</dbReference>
<dbReference type="SUPFAM" id="SSF55724">
    <property type="entry name" value="Mog1p/PsbP-like"/>
    <property type="match status" value="1"/>
</dbReference>
<feature type="domain" description="PsbP C-terminal" evidence="1">
    <location>
        <begin position="82"/>
        <end position="230"/>
    </location>
</feature>
<dbReference type="EMBL" id="HBIP01022375">
    <property type="protein sequence ID" value="CAE0498307.1"/>
    <property type="molecule type" value="Transcribed_RNA"/>
</dbReference>
<dbReference type="GO" id="GO:0019898">
    <property type="term" value="C:extrinsic component of membrane"/>
    <property type="evidence" value="ECO:0007669"/>
    <property type="project" value="InterPro"/>
</dbReference>
<dbReference type="Pfam" id="PF01789">
    <property type="entry name" value="PsbP"/>
    <property type="match status" value="1"/>
</dbReference>
<dbReference type="NCBIfam" id="NF040946">
    <property type="entry name" value="PSII_PsbP"/>
    <property type="match status" value="1"/>
</dbReference>
<dbReference type="GO" id="GO:0005509">
    <property type="term" value="F:calcium ion binding"/>
    <property type="evidence" value="ECO:0007669"/>
    <property type="project" value="InterPro"/>
</dbReference>
<gene>
    <name evidence="2" type="ORF">DTER00134_LOCUS13380</name>
</gene>
<dbReference type="Gene3D" id="3.40.1000.10">
    <property type="entry name" value="Mog1/PsbP, alpha/beta/alpha sandwich"/>
    <property type="match status" value="1"/>
</dbReference>
<organism evidence="2">
    <name type="scientific">Dunaliella tertiolecta</name>
    <name type="common">Green alga</name>
    <dbReference type="NCBI Taxonomy" id="3047"/>
    <lineage>
        <taxon>Eukaryota</taxon>
        <taxon>Viridiplantae</taxon>
        <taxon>Chlorophyta</taxon>
        <taxon>core chlorophytes</taxon>
        <taxon>Chlorophyceae</taxon>
        <taxon>CS clade</taxon>
        <taxon>Chlamydomonadales</taxon>
        <taxon>Dunaliellaceae</taxon>
        <taxon>Dunaliella</taxon>
    </lineage>
</organism>
<name>A0A7S3QZR2_DUNTE</name>
<protein>
    <recommendedName>
        <fullName evidence="1">PsbP C-terminal domain-containing protein</fullName>
    </recommendedName>
</protein>
<dbReference type="PANTHER" id="PTHR31407">
    <property type="match status" value="1"/>
</dbReference>
<evidence type="ECO:0000313" key="2">
    <source>
        <dbReference type="EMBL" id="CAE0498307.1"/>
    </source>
</evidence>
<dbReference type="InterPro" id="IPR002683">
    <property type="entry name" value="PsbP_C"/>
</dbReference>
<evidence type="ECO:0000259" key="1">
    <source>
        <dbReference type="Pfam" id="PF01789"/>
    </source>
</evidence>
<dbReference type="AlphaFoldDB" id="A0A7S3QZR2"/>
<reference evidence="2" key="1">
    <citation type="submission" date="2021-01" db="EMBL/GenBank/DDBJ databases">
        <authorList>
            <person name="Corre E."/>
            <person name="Pelletier E."/>
            <person name="Niang G."/>
            <person name="Scheremetjew M."/>
            <person name="Finn R."/>
            <person name="Kale V."/>
            <person name="Holt S."/>
            <person name="Cochrane G."/>
            <person name="Meng A."/>
            <person name="Brown T."/>
            <person name="Cohen L."/>
        </authorList>
    </citation>
    <scope>NUCLEOTIDE SEQUENCE</scope>
    <source>
        <strain evidence="2">CCMP1320</strain>
    </source>
</reference>
<accession>A0A7S3QZR2</accession>
<dbReference type="GO" id="GO:0015979">
    <property type="term" value="P:photosynthesis"/>
    <property type="evidence" value="ECO:0007669"/>
    <property type="project" value="InterPro"/>
</dbReference>
<sequence length="233" mass="25306">MISLQQQQCLAGSKPARLASRSVSTVAKKPAVVRHASSHSQAELAEPCAASSTTRRQLLGAASLAPALLAGPQVALAAKAPKGFSPYEDLGDGYKFLFPFGWQEVAVDGADVLFKDIVEPLESISVTITTTEKADITEFGTKEEVADTLAKEVLTPPGQEVNVLSSEARDLNNRNYFEFEFTAKNPRYTRHSLAVVAVANGKFYTLTTGANERRWGKIKDRLKTSIRSFTLLM</sequence>
<dbReference type="InterPro" id="IPR016123">
    <property type="entry name" value="Mog1/PsbP_a/b/a-sand"/>
</dbReference>
<proteinExistence type="predicted"/>
<dbReference type="PANTHER" id="PTHR31407:SF4">
    <property type="entry name" value="PSBP-LIKE PROTEIN 1, CHLOROPLASTIC"/>
    <property type="match status" value="1"/>
</dbReference>